<dbReference type="STRING" id="1442371.A0A0D2H191"/>
<gene>
    <name evidence="1" type="ORF">Z520_08730</name>
</gene>
<organism evidence="1 2">
    <name type="scientific">Fonsecaea multimorphosa CBS 102226</name>
    <dbReference type="NCBI Taxonomy" id="1442371"/>
    <lineage>
        <taxon>Eukaryota</taxon>
        <taxon>Fungi</taxon>
        <taxon>Dikarya</taxon>
        <taxon>Ascomycota</taxon>
        <taxon>Pezizomycotina</taxon>
        <taxon>Eurotiomycetes</taxon>
        <taxon>Chaetothyriomycetidae</taxon>
        <taxon>Chaetothyriales</taxon>
        <taxon>Herpotrichiellaceae</taxon>
        <taxon>Fonsecaea</taxon>
    </lineage>
</organism>
<keyword evidence="2" id="KW-1185">Reference proteome</keyword>
<dbReference type="EMBL" id="KN848081">
    <property type="protein sequence ID" value="KIX95610.1"/>
    <property type="molecule type" value="Genomic_DNA"/>
</dbReference>
<dbReference type="RefSeq" id="XP_016629733.1">
    <property type="nucleotide sequence ID" value="XM_016779226.1"/>
</dbReference>
<evidence type="ECO:0000313" key="1">
    <source>
        <dbReference type="EMBL" id="KIX95610.1"/>
    </source>
</evidence>
<dbReference type="Proteomes" id="UP000053411">
    <property type="component" value="Unassembled WGS sequence"/>
</dbReference>
<accession>A0A0D2H191</accession>
<sequence>MEFRPVPLRVMLKRRFVQLLLLLFVLWFFMCKLTHYGVLVRPSARYSGFRGLDWWHQLTLVLQSGRYLGLSACANVEFGYNPSTASIPAFEPPENSTYRAPDTIDTFQNYAWRNHSECQISSLDLHSAFSPLCVSRGDFLRAFSGGGRIGFDRPFIPLGCDMRWFTTEEICEIFSRFEKVIVVGDSMMRHVVGALNVLLRKDLGYGAVTNWNFDDQELRDCFCNHQMDVKSCSVQGIFSTSSVLEHDPTSLACPSENPIDLVIEMMLRFPLDNEEVNRYKDLLSPTKPAKPYAFIFGHGLWNDLDLRATLNWLDGILEHTLSQAPYLAAVNKRHAHSIWPRLFITPNAAGVRKPDEWLVSQGDKALMIFEESVRVEASKRGVESMGTWNMSVQASKYDGVHLDLKGNLVKAMGVVNWLNLVDVDAW</sequence>
<dbReference type="GeneID" id="27714476"/>
<name>A0A0D2H191_9EURO</name>
<dbReference type="AlphaFoldDB" id="A0A0D2H191"/>
<proteinExistence type="predicted"/>
<dbReference type="VEuPathDB" id="FungiDB:Z520_08730"/>
<reference evidence="1 2" key="1">
    <citation type="submission" date="2015-01" db="EMBL/GenBank/DDBJ databases">
        <title>The Genome Sequence of Fonsecaea multimorphosa CBS 102226.</title>
        <authorList>
            <consortium name="The Broad Institute Genomics Platform"/>
            <person name="Cuomo C."/>
            <person name="de Hoog S."/>
            <person name="Gorbushina A."/>
            <person name="Stielow B."/>
            <person name="Teixiera M."/>
            <person name="Abouelleil A."/>
            <person name="Chapman S.B."/>
            <person name="Priest M."/>
            <person name="Young S.K."/>
            <person name="Wortman J."/>
            <person name="Nusbaum C."/>
            <person name="Birren B."/>
        </authorList>
    </citation>
    <scope>NUCLEOTIDE SEQUENCE [LARGE SCALE GENOMIC DNA]</scope>
    <source>
        <strain evidence="1 2">CBS 102226</strain>
    </source>
</reference>
<protein>
    <submittedName>
        <fullName evidence="1">Uncharacterized protein</fullName>
    </submittedName>
</protein>
<evidence type="ECO:0000313" key="2">
    <source>
        <dbReference type="Proteomes" id="UP000053411"/>
    </source>
</evidence>
<dbReference type="OrthoDB" id="5373426at2759"/>